<reference evidence="2 3" key="1">
    <citation type="journal article" date="2015" name="Int. J. Syst. Evol. Microbiol.">
        <title>Erythrobacter atlanticus sp. nov., a bacterium from ocean sediment able to degrade polycyclic aromatic hydrocarbons.</title>
        <authorList>
            <person name="Zhuang L."/>
            <person name="Liu Y."/>
            <person name="Wang L."/>
            <person name="Wang W."/>
            <person name="Shao Z."/>
        </authorList>
    </citation>
    <scope>NUCLEOTIDE SEQUENCE [LARGE SCALE GENOMIC DNA]</scope>
    <source>
        <strain evidence="3">s21-N3</strain>
    </source>
</reference>
<organism evidence="2 3">
    <name type="scientific">Aurantiacibacter atlanticus</name>
    <dbReference type="NCBI Taxonomy" id="1648404"/>
    <lineage>
        <taxon>Bacteria</taxon>
        <taxon>Pseudomonadati</taxon>
        <taxon>Pseudomonadota</taxon>
        <taxon>Alphaproteobacteria</taxon>
        <taxon>Sphingomonadales</taxon>
        <taxon>Erythrobacteraceae</taxon>
        <taxon>Aurantiacibacter</taxon>
    </lineage>
</organism>
<proteinExistence type="predicted"/>
<evidence type="ECO:0000313" key="3">
    <source>
        <dbReference type="Proteomes" id="UP000059113"/>
    </source>
</evidence>
<sequence length="63" mass="7077">MVTAPLKRVIIIIIIIFGEPAVVFIFIRIIAVSSVTYGVRIMFSYRLNVSVKVDEPQPLVCKV</sequence>
<feature type="transmembrane region" description="Helical" evidence="1">
    <location>
        <begin position="9"/>
        <end position="31"/>
    </location>
</feature>
<dbReference type="AlphaFoldDB" id="A0A161J497"/>
<protein>
    <submittedName>
        <fullName evidence="2">Uncharacterized protein</fullName>
    </submittedName>
</protein>
<gene>
    <name evidence="2" type="ORF">CP97_14713</name>
</gene>
<evidence type="ECO:0000256" key="1">
    <source>
        <dbReference type="SAM" id="Phobius"/>
    </source>
</evidence>
<keyword evidence="3" id="KW-1185">Reference proteome</keyword>
<evidence type="ECO:0000313" key="2">
    <source>
        <dbReference type="EMBL" id="ANC50399.1"/>
    </source>
</evidence>
<dbReference type="Proteomes" id="UP000059113">
    <property type="component" value="Chromosome"/>
</dbReference>
<keyword evidence="1" id="KW-1133">Transmembrane helix</keyword>
<accession>A0A161J497</accession>
<keyword evidence="1" id="KW-0812">Transmembrane</keyword>
<reference evidence="3" key="2">
    <citation type="submission" date="2015-04" db="EMBL/GenBank/DDBJ databases">
        <title>The complete genome sequence of Erythrobacter sp. s21-N3.</title>
        <authorList>
            <person name="Zhuang L."/>
            <person name="Liu Y."/>
            <person name="Shao Z."/>
        </authorList>
    </citation>
    <scope>NUCLEOTIDE SEQUENCE [LARGE SCALE GENOMIC DNA]</scope>
    <source>
        <strain evidence="3">s21-N3</strain>
    </source>
</reference>
<dbReference type="KEGG" id="ery:CP97_14713"/>
<dbReference type="EMBL" id="CP011310">
    <property type="protein sequence ID" value="ANC50399.1"/>
    <property type="molecule type" value="Genomic_DNA"/>
</dbReference>
<name>A0A161J497_9SPHN</name>
<keyword evidence="1" id="KW-0472">Membrane</keyword>